<dbReference type="Proteomes" id="UP001162156">
    <property type="component" value="Unassembled WGS sequence"/>
</dbReference>
<accession>A0AAV8WXH1</accession>
<gene>
    <name evidence="1" type="ORF">NQ314_016327</name>
</gene>
<protein>
    <submittedName>
        <fullName evidence="1">Uncharacterized protein</fullName>
    </submittedName>
</protein>
<reference evidence="1" key="1">
    <citation type="journal article" date="2023" name="Insect Mol. Biol.">
        <title>Genome sequencing provides insights into the evolution of gene families encoding plant cell wall-degrading enzymes in longhorned beetles.</title>
        <authorList>
            <person name="Shin N.R."/>
            <person name="Okamura Y."/>
            <person name="Kirsch R."/>
            <person name="Pauchet Y."/>
        </authorList>
    </citation>
    <scope>NUCLEOTIDE SEQUENCE</scope>
    <source>
        <strain evidence="1">RBIC_L_NR</strain>
    </source>
</reference>
<sequence length="101" mass="11677">MLMRSTKAGKVNQVRLPFLLLLNQDSKHQPLIRAFLKILPLKQVNDSDGQFQSKLHRNQQQNGSLMAKKFTKAIELTWQSTTTKYLSTYHHLCVLMLEGTH</sequence>
<dbReference type="EMBL" id="JANEYF010004530">
    <property type="protein sequence ID" value="KAJ8930906.1"/>
    <property type="molecule type" value="Genomic_DNA"/>
</dbReference>
<organism evidence="1 2">
    <name type="scientific">Rhamnusium bicolor</name>
    <dbReference type="NCBI Taxonomy" id="1586634"/>
    <lineage>
        <taxon>Eukaryota</taxon>
        <taxon>Metazoa</taxon>
        <taxon>Ecdysozoa</taxon>
        <taxon>Arthropoda</taxon>
        <taxon>Hexapoda</taxon>
        <taxon>Insecta</taxon>
        <taxon>Pterygota</taxon>
        <taxon>Neoptera</taxon>
        <taxon>Endopterygota</taxon>
        <taxon>Coleoptera</taxon>
        <taxon>Polyphaga</taxon>
        <taxon>Cucujiformia</taxon>
        <taxon>Chrysomeloidea</taxon>
        <taxon>Cerambycidae</taxon>
        <taxon>Lepturinae</taxon>
        <taxon>Rhagiini</taxon>
        <taxon>Rhamnusium</taxon>
    </lineage>
</organism>
<name>A0AAV8WXH1_9CUCU</name>
<dbReference type="AlphaFoldDB" id="A0AAV8WXH1"/>
<comment type="caution">
    <text evidence="1">The sequence shown here is derived from an EMBL/GenBank/DDBJ whole genome shotgun (WGS) entry which is preliminary data.</text>
</comment>
<proteinExistence type="predicted"/>
<evidence type="ECO:0000313" key="1">
    <source>
        <dbReference type="EMBL" id="KAJ8930906.1"/>
    </source>
</evidence>
<keyword evidence="2" id="KW-1185">Reference proteome</keyword>
<evidence type="ECO:0000313" key="2">
    <source>
        <dbReference type="Proteomes" id="UP001162156"/>
    </source>
</evidence>